<dbReference type="Pfam" id="PF01418">
    <property type="entry name" value="HTH_6"/>
    <property type="match status" value="1"/>
</dbReference>
<dbReference type="InterPro" id="IPR047640">
    <property type="entry name" value="RpiR-like"/>
</dbReference>
<dbReference type="PROSITE" id="PS51464">
    <property type="entry name" value="SIS"/>
    <property type="match status" value="1"/>
</dbReference>
<dbReference type="GO" id="GO:0097367">
    <property type="term" value="F:carbohydrate derivative binding"/>
    <property type="evidence" value="ECO:0007669"/>
    <property type="project" value="InterPro"/>
</dbReference>
<evidence type="ECO:0000256" key="1">
    <source>
        <dbReference type="ARBA" id="ARBA00023015"/>
    </source>
</evidence>
<sequence>MSSRILAALPEMSVAMAKIGALLLENPAAPLELSITELAQRAGTSPATVTRFCRLIGYAGYPPLRVGAAADLGRSSAETWQSDIGRAFDPADTAVDVLNALVSSHTSALQTTAARLDHNAAEQAARAIAASAHVDIYGIGGSAVLANELQARLYRIGLNAHVWSEVHEGLTSAAIQGPGTVAIGISNTGRTGETLEMLALARSTGALAVAITGNPDSPLASVADHHLTAFAVDAYLQPDDLSAKHAQLLAIDLLYLLVAQQDFARTTAMLAASAAAVAPHRRSLRGGTRSRERGNPVA</sequence>
<dbReference type="PANTHER" id="PTHR30514">
    <property type="entry name" value="GLUCOKINASE"/>
    <property type="match status" value="1"/>
</dbReference>
<evidence type="ECO:0000259" key="5">
    <source>
        <dbReference type="PROSITE" id="PS51464"/>
    </source>
</evidence>
<keyword evidence="3" id="KW-0804">Transcription</keyword>
<name>A0A387BS26_9MICO</name>
<keyword evidence="1" id="KW-0805">Transcription regulation</keyword>
<dbReference type="OrthoDB" id="370421at2"/>
<evidence type="ECO:0000313" key="7">
    <source>
        <dbReference type="Proteomes" id="UP000275069"/>
    </source>
</evidence>
<dbReference type="InterPro" id="IPR036388">
    <property type="entry name" value="WH-like_DNA-bd_sf"/>
</dbReference>
<evidence type="ECO:0000256" key="2">
    <source>
        <dbReference type="ARBA" id="ARBA00023125"/>
    </source>
</evidence>
<evidence type="ECO:0000256" key="3">
    <source>
        <dbReference type="ARBA" id="ARBA00023163"/>
    </source>
</evidence>
<dbReference type="InterPro" id="IPR001347">
    <property type="entry name" value="SIS_dom"/>
</dbReference>
<dbReference type="PROSITE" id="PS51071">
    <property type="entry name" value="HTH_RPIR"/>
    <property type="match status" value="1"/>
</dbReference>
<dbReference type="GO" id="GO:1901135">
    <property type="term" value="P:carbohydrate derivative metabolic process"/>
    <property type="evidence" value="ECO:0007669"/>
    <property type="project" value="InterPro"/>
</dbReference>
<dbReference type="InterPro" id="IPR046348">
    <property type="entry name" value="SIS_dom_sf"/>
</dbReference>
<evidence type="ECO:0000259" key="4">
    <source>
        <dbReference type="PROSITE" id="PS51071"/>
    </source>
</evidence>
<dbReference type="EMBL" id="CP032624">
    <property type="protein sequence ID" value="AYG05392.1"/>
    <property type="molecule type" value="Genomic_DNA"/>
</dbReference>
<dbReference type="Gene3D" id="3.40.50.10490">
    <property type="entry name" value="Glucose-6-phosphate isomerase like protein, domain 1"/>
    <property type="match status" value="1"/>
</dbReference>
<dbReference type="SUPFAM" id="SSF46689">
    <property type="entry name" value="Homeodomain-like"/>
    <property type="match status" value="1"/>
</dbReference>
<dbReference type="SUPFAM" id="SSF53697">
    <property type="entry name" value="SIS domain"/>
    <property type="match status" value="1"/>
</dbReference>
<dbReference type="PANTHER" id="PTHR30514:SF1">
    <property type="entry name" value="HTH-TYPE TRANSCRIPTIONAL REGULATOR HEXR-RELATED"/>
    <property type="match status" value="1"/>
</dbReference>
<dbReference type="GO" id="GO:0003677">
    <property type="term" value="F:DNA binding"/>
    <property type="evidence" value="ECO:0007669"/>
    <property type="project" value="UniProtKB-KW"/>
</dbReference>
<dbReference type="AlphaFoldDB" id="A0A387BS26"/>
<keyword evidence="7" id="KW-1185">Reference proteome</keyword>
<accession>A0A387BS26</accession>
<dbReference type="InterPro" id="IPR035472">
    <property type="entry name" value="RpiR-like_SIS"/>
</dbReference>
<dbReference type="CDD" id="cd05013">
    <property type="entry name" value="SIS_RpiR"/>
    <property type="match status" value="1"/>
</dbReference>
<keyword evidence="2" id="KW-0238">DNA-binding</keyword>
<dbReference type="GO" id="GO:0003700">
    <property type="term" value="F:DNA-binding transcription factor activity"/>
    <property type="evidence" value="ECO:0007669"/>
    <property type="project" value="InterPro"/>
</dbReference>
<dbReference type="InterPro" id="IPR000281">
    <property type="entry name" value="HTH_RpiR"/>
</dbReference>
<dbReference type="KEGG" id="gry:D7I44_11375"/>
<protein>
    <submittedName>
        <fullName evidence="6">MurR/RpiR family transcriptional regulator</fullName>
    </submittedName>
</protein>
<dbReference type="Gene3D" id="1.10.10.10">
    <property type="entry name" value="Winged helix-like DNA-binding domain superfamily/Winged helix DNA-binding domain"/>
    <property type="match status" value="1"/>
</dbReference>
<evidence type="ECO:0000313" key="6">
    <source>
        <dbReference type="EMBL" id="AYG05392.1"/>
    </source>
</evidence>
<dbReference type="InterPro" id="IPR009057">
    <property type="entry name" value="Homeodomain-like_sf"/>
</dbReference>
<feature type="domain" description="HTH rpiR-type" evidence="4">
    <location>
        <begin position="1"/>
        <end position="75"/>
    </location>
</feature>
<organism evidence="6 7">
    <name type="scientific">Gryllotalpicola protaetiae</name>
    <dbReference type="NCBI Taxonomy" id="2419771"/>
    <lineage>
        <taxon>Bacteria</taxon>
        <taxon>Bacillati</taxon>
        <taxon>Actinomycetota</taxon>
        <taxon>Actinomycetes</taxon>
        <taxon>Micrococcales</taxon>
        <taxon>Microbacteriaceae</taxon>
        <taxon>Gryllotalpicola</taxon>
    </lineage>
</organism>
<proteinExistence type="predicted"/>
<reference evidence="6 7" key="1">
    <citation type="submission" date="2018-09" db="EMBL/GenBank/DDBJ databases">
        <title>Genome sequencing of strain 2DFW10M-5.</title>
        <authorList>
            <person name="Heo J."/>
            <person name="Kim S.-J."/>
            <person name="Kwon S.-W."/>
        </authorList>
    </citation>
    <scope>NUCLEOTIDE SEQUENCE [LARGE SCALE GENOMIC DNA]</scope>
    <source>
        <strain evidence="6 7">2DFW10M-5</strain>
    </source>
</reference>
<gene>
    <name evidence="6" type="ORF">D7I44_11375</name>
</gene>
<feature type="domain" description="SIS" evidence="5">
    <location>
        <begin position="124"/>
        <end position="264"/>
    </location>
</feature>
<dbReference type="Pfam" id="PF01380">
    <property type="entry name" value="SIS"/>
    <property type="match status" value="1"/>
</dbReference>
<dbReference type="Proteomes" id="UP000275069">
    <property type="component" value="Chromosome"/>
</dbReference>